<dbReference type="Pfam" id="PF08241">
    <property type="entry name" value="Methyltransf_11"/>
    <property type="match status" value="1"/>
</dbReference>
<dbReference type="PANTHER" id="PTHR44942:SF10">
    <property type="entry name" value="METHYLTRANSFERASE TYPE 11 DOMAIN-CONTAINING PROTEIN"/>
    <property type="match status" value="1"/>
</dbReference>
<dbReference type="HOGENOM" id="CLU_049344_1_0_1"/>
<dbReference type="InterPro" id="IPR013216">
    <property type="entry name" value="Methyltransf_11"/>
</dbReference>
<reference evidence="3" key="2">
    <citation type="submission" date="2013-04" db="EMBL/GenBank/DDBJ databases">
        <title>Genomic mechanisms accounting for the adaptation to parasitism in nematode-trapping fungi.</title>
        <authorList>
            <person name="Ahren D.G."/>
        </authorList>
    </citation>
    <scope>NUCLEOTIDE SEQUENCE [LARGE SCALE GENOMIC DNA]</scope>
    <source>
        <strain evidence="3">CBS 200.50</strain>
    </source>
</reference>
<dbReference type="Proteomes" id="UP000015100">
    <property type="component" value="Unassembled WGS sequence"/>
</dbReference>
<dbReference type="GO" id="GO:0008757">
    <property type="term" value="F:S-adenosylmethionine-dependent methyltransferase activity"/>
    <property type="evidence" value="ECO:0007669"/>
    <property type="project" value="InterPro"/>
</dbReference>
<keyword evidence="3" id="KW-1185">Reference proteome</keyword>
<dbReference type="CDD" id="cd02440">
    <property type="entry name" value="AdoMet_MTases"/>
    <property type="match status" value="1"/>
</dbReference>
<dbReference type="EMBL" id="AQGS01000051">
    <property type="protein sequence ID" value="EPS44339.1"/>
    <property type="molecule type" value="Genomic_DNA"/>
</dbReference>
<dbReference type="OMA" id="SETMFFE"/>
<reference evidence="2 3" key="1">
    <citation type="journal article" date="2013" name="PLoS Genet.">
        <title>Genomic mechanisms accounting for the adaptation to parasitism in nematode-trapping fungi.</title>
        <authorList>
            <person name="Meerupati T."/>
            <person name="Andersson K.M."/>
            <person name="Friman E."/>
            <person name="Kumar D."/>
            <person name="Tunlid A."/>
            <person name="Ahren D."/>
        </authorList>
    </citation>
    <scope>NUCLEOTIDE SEQUENCE [LARGE SCALE GENOMIC DNA]</scope>
    <source>
        <strain evidence="2 3">CBS 200.50</strain>
    </source>
</reference>
<protein>
    <recommendedName>
        <fullName evidence="1">Methyltransferase type 11 domain-containing protein</fullName>
    </recommendedName>
</protein>
<dbReference type="InterPro" id="IPR051052">
    <property type="entry name" value="Diverse_substrate_MTase"/>
</dbReference>
<gene>
    <name evidence="2" type="ORF">H072_1673</name>
</gene>
<feature type="domain" description="Methyltransferase type 11" evidence="1">
    <location>
        <begin position="47"/>
        <end position="148"/>
    </location>
</feature>
<dbReference type="eggNOG" id="KOG3010">
    <property type="taxonomic scope" value="Eukaryota"/>
</dbReference>
<evidence type="ECO:0000259" key="1">
    <source>
        <dbReference type="Pfam" id="PF08241"/>
    </source>
</evidence>
<dbReference type="AlphaFoldDB" id="S8AND4"/>
<sequence length="309" mass="34273">MSEKTFRNFSKEDGGVYAKYRRDYHPNLYQLIIDYHSAKGGEFDTVLDVGCGPGTAVSNLGQQFAHAIGIDPSEGMISAAKALGGTTSISEPIRFEVAAAEDLGSALEPPIAEGSIDVITSATASHWFDMPKFWHQAAKTLKPGGTVALWTGAHIRCTPPTPNYEAVQAAVDKLRDSIEPYREEGNRINDDLYLHQPRPWTVDPPVPEFDESSFLRYEWGTDEKSFPATEFFKYSPPANMDQLELVMGTASPVIRWREAHPELTGTEQDICKIMRREVEEALWAAGVEKGKEQLFGGVNATLMLFTKKK</sequence>
<dbReference type="PANTHER" id="PTHR44942">
    <property type="entry name" value="METHYLTRANSF_11 DOMAIN-CONTAINING PROTEIN"/>
    <property type="match status" value="1"/>
</dbReference>
<dbReference type="Gene3D" id="3.40.50.150">
    <property type="entry name" value="Vaccinia Virus protein VP39"/>
    <property type="match status" value="1"/>
</dbReference>
<organism evidence="2 3">
    <name type="scientific">Dactylellina haptotyla (strain CBS 200.50)</name>
    <name type="common">Nematode-trapping fungus</name>
    <name type="synonym">Monacrosporium haptotylum</name>
    <dbReference type="NCBI Taxonomy" id="1284197"/>
    <lineage>
        <taxon>Eukaryota</taxon>
        <taxon>Fungi</taxon>
        <taxon>Dikarya</taxon>
        <taxon>Ascomycota</taxon>
        <taxon>Pezizomycotina</taxon>
        <taxon>Orbiliomycetes</taxon>
        <taxon>Orbiliales</taxon>
        <taxon>Orbiliaceae</taxon>
        <taxon>Dactylellina</taxon>
    </lineage>
</organism>
<proteinExistence type="predicted"/>
<dbReference type="OrthoDB" id="10027013at2759"/>
<evidence type="ECO:0000313" key="2">
    <source>
        <dbReference type="EMBL" id="EPS44339.1"/>
    </source>
</evidence>
<accession>S8AND4</accession>
<evidence type="ECO:0000313" key="3">
    <source>
        <dbReference type="Proteomes" id="UP000015100"/>
    </source>
</evidence>
<name>S8AND4_DACHA</name>
<dbReference type="InterPro" id="IPR029063">
    <property type="entry name" value="SAM-dependent_MTases_sf"/>
</dbReference>
<dbReference type="SUPFAM" id="SSF53335">
    <property type="entry name" value="S-adenosyl-L-methionine-dependent methyltransferases"/>
    <property type="match status" value="1"/>
</dbReference>
<comment type="caution">
    <text evidence="2">The sequence shown here is derived from an EMBL/GenBank/DDBJ whole genome shotgun (WGS) entry which is preliminary data.</text>
</comment>
<dbReference type="STRING" id="1284197.S8AND4"/>